<gene>
    <name evidence="2" type="ORF">ACFSL2_25755</name>
</gene>
<proteinExistence type="predicted"/>
<dbReference type="EMBL" id="JBHUHF010000001">
    <property type="protein sequence ID" value="MFD2028911.1"/>
    <property type="molecule type" value="Genomic_DNA"/>
</dbReference>
<keyword evidence="1" id="KW-0472">Membrane</keyword>
<accession>A0ABW4VE50</accession>
<dbReference type="Proteomes" id="UP001597338">
    <property type="component" value="Unassembled WGS sequence"/>
</dbReference>
<sequence length="128" mass="13371">MTVLRTARVVAAILATVMLVYLAATGAIRTDNPFMVPDVLLGVLLLATACLPARWAAPALLFAFGLASGVWTTSLSHYAVRGELVDGLDHLPLIGACVIQSVFLARRLIRGPVGTPRDPAPAEEPAAG</sequence>
<evidence type="ECO:0000256" key="1">
    <source>
        <dbReference type="SAM" id="Phobius"/>
    </source>
</evidence>
<comment type="caution">
    <text evidence="2">The sequence shown here is derived from an EMBL/GenBank/DDBJ whole genome shotgun (WGS) entry which is preliminary data.</text>
</comment>
<keyword evidence="1" id="KW-1133">Transmembrane helix</keyword>
<dbReference type="RefSeq" id="WP_377200570.1">
    <property type="nucleotide sequence ID" value="NZ_JBHUHF010000001.1"/>
</dbReference>
<evidence type="ECO:0000313" key="2">
    <source>
        <dbReference type="EMBL" id="MFD2028911.1"/>
    </source>
</evidence>
<name>A0ABW4VE50_9MICO</name>
<keyword evidence="3" id="KW-1185">Reference proteome</keyword>
<reference evidence="3" key="1">
    <citation type="journal article" date="2019" name="Int. J. Syst. Evol. Microbiol.">
        <title>The Global Catalogue of Microorganisms (GCM) 10K type strain sequencing project: providing services to taxonomists for standard genome sequencing and annotation.</title>
        <authorList>
            <consortium name="The Broad Institute Genomics Platform"/>
            <consortium name="The Broad Institute Genome Sequencing Center for Infectious Disease"/>
            <person name="Wu L."/>
            <person name="Ma J."/>
        </authorList>
    </citation>
    <scope>NUCLEOTIDE SEQUENCE [LARGE SCALE GENOMIC DNA]</scope>
    <source>
        <strain evidence="3">CCM 7043</strain>
    </source>
</reference>
<feature type="transmembrane region" description="Helical" evidence="1">
    <location>
        <begin position="7"/>
        <end position="28"/>
    </location>
</feature>
<protein>
    <submittedName>
        <fullName evidence="2">Uncharacterized protein</fullName>
    </submittedName>
</protein>
<keyword evidence="1" id="KW-0812">Transmembrane</keyword>
<organism evidence="2 3">
    <name type="scientific">Promicromonospora aerolata</name>
    <dbReference type="NCBI Taxonomy" id="195749"/>
    <lineage>
        <taxon>Bacteria</taxon>
        <taxon>Bacillati</taxon>
        <taxon>Actinomycetota</taxon>
        <taxon>Actinomycetes</taxon>
        <taxon>Micrococcales</taxon>
        <taxon>Promicromonosporaceae</taxon>
        <taxon>Promicromonospora</taxon>
    </lineage>
</organism>
<evidence type="ECO:0000313" key="3">
    <source>
        <dbReference type="Proteomes" id="UP001597338"/>
    </source>
</evidence>